<dbReference type="PANTHER" id="PTHR31270">
    <property type="entry name" value="GLUTAMINYL-PEPTIDE CYCLOTRANSFERASE"/>
    <property type="match status" value="1"/>
</dbReference>
<sequence length="251" mass="27504">MRGAFLLALALLAPAAAFAQDTAPAEVVRRFPHDPQAYTEGLFFDGGALFESTGEVGRSSVREVELETGRVLRQVPVPPPLFGEGIVAWRDQILSLTWKDGIGFRWSRDGFRKLGSFRYAGEGWALTSDGRNLILSDGTPTLRLLDPRTFRVRRTLAVTAGGAPVANLNELEFVDGEILANIWMTDRVARIDPKDGHVIGWIDLAALHAQAGVFGADQVANGIAWDAKGRRLFVTGKEWPTLFQIKPPKGR</sequence>
<evidence type="ECO:0000256" key="1">
    <source>
        <dbReference type="SAM" id="SignalP"/>
    </source>
</evidence>
<dbReference type="InterPro" id="IPR007788">
    <property type="entry name" value="QCT"/>
</dbReference>
<evidence type="ECO:0000313" key="2">
    <source>
        <dbReference type="EMBL" id="RDE04876.1"/>
    </source>
</evidence>
<dbReference type="Gene3D" id="2.130.10.10">
    <property type="entry name" value="YVTN repeat-like/Quinoprotein amine dehydrogenase"/>
    <property type="match status" value="1"/>
</dbReference>
<dbReference type="Proteomes" id="UP000253918">
    <property type="component" value="Unassembled WGS sequence"/>
</dbReference>
<protein>
    <submittedName>
        <fullName evidence="2">Glutaminyl-peptide cyclotransferase</fullName>
    </submittedName>
</protein>
<evidence type="ECO:0000313" key="3">
    <source>
        <dbReference type="Proteomes" id="UP000253918"/>
    </source>
</evidence>
<keyword evidence="3" id="KW-1185">Reference proteome</keyword>
<proteinExistence type="predicted"/>
<dbReference type="PANTHER" id="PTHR31270:SF1">
    <property type="entry name" value="GLUTAMINYL-PEPTIDE CYCLOTRANSFERASE"/>
    <property type="match status" value="1"/>
</dbReference>
<dbReference type="GO" id="GO:0016603">
    <property type="term" value="F:glutaminyl-peptide cyclotransferase activity"/>
    <property type="evidence" value="ECO:0007669"/>
    <property type="project" value="InterPro"/>
</dbReference>
<accession>A0A369VR68</accession>
<organism evidence="2 3">
    <name type="scientific">Sphingomonas aracearum</name>
    <dbReference type="NCBI Taxonomy" id="2283317"/>
    <lineage>
        <taxon>Bacteria</taxon>
        <taxon>Pseudomonadati</taxon>
        <taxon>Pseudomonadota</taxon>
        <taxon>Alphaproteobacteria</taxon>
        <taxon>Sphingomonadales</taxon>
        <taxon>Sphingomonadaceae</taxon>
        <taxon>Sphingomonas</taxon>
    </lineage>
</organism>
<keyword evidence="1" id="KW-0732">Signal</keyword>
<name>A0A369VR68_9SPHN</name>
<comment type="caution">
    <text evidence="2">The sequence shown here is derived from an EMBL/GenBank/DDBJ whole genome shotgun (WGS) entry which is preliminary data.</text>
</comment>
<keyword evidence="2" id="KW-0808">Transferase</keyword>
<dbReference type="EMBL" id="QQNB01000003">
    <property type="protein sequence ID" value="RDE04876.1"/>
    <property type="molecule type" value="Genomic_DNA"/>
</dbReference>
<dbReference type="InterPro" id="IPR015943">
    <property type="entry name" value="WD40/YVTN_repeat-like_dom_sf"/>
</dbReference>
<dbReference type="OrthoDB" id="9783700at2"/>
<gene>
    <name evidence="2" type="ORF">DVW87_15020</name>
</gene>
<reference evidence="2 3" key="1">
    <citation type="submission" date="2018-07" db="EMBL/GenBank/DDBJ databases">
        <title>a novel species of Sphingomonas isolated from the rhizosphere soil of Araceae plant.</title>
        <authorList>
            <person name="Zhiyong W."/>
            <person name="Qinglan Z."/>
            <person name="Zhiwei F."/>
            <person name="Ding X."/>
            <person name="Gejiao W."/>
            <person name="Shixue Z."/>
        </authorList>
    </citation>
    <scope>NUCLEOTIDE SEQUENCE [LARGE SCALE GENOMIC DNA]</scope>
    <source>
        <strain evidence="2 3">WZY 27</strain>
    </source>
</reference>
<dbReference type="RefSeq" id="WP_114688614.1">
    <property type="nucleotide sequence ID" value="NZ_QQNB01000003.1"/>
</dbReference>
<dbReference type="AlphaFoldDB" id="A0A369VR68"/>
<dbReference type="InterPro" id="IPR011044">
    <property type="entry name" value="Quino_amine_DH_bsu"/>
</dbReference>
<feature type="chain" id="PRO_5016653690" evidence="1">
    <location>
        <begin position="20"/>
        <end position="251"/>
    </location>
</feature>
<feature type="signal peptide" evidence="1">
    <location>
        <begin position="1"/>
        <end position="19"/>
    </location>
</feature>
<dbReference type="SUPFAM" id="SSF50969">
    <property type="entry name" value="YVTN repeat-like/Quinoprotein amine dehydrogenase"/>
    <property type="match status" value="1"/>
</dbReference>
<dbReference type="Pfam" id="PF05096">
    <property type="entry name" value="Glu_cyclase_2"/>
    <property type="match status" value="1"/>
</dbReference>